<sequence length="145" mass="15903">MLIAIVSVFVSCASSKSTTTVLSGTDISKYKYVVFGTGDEGDAELADMLMMVQNEISEKLQVVSAEKAKTLIAFGEKVASPKINVKTEKWDGGHTYISISFYDYDTNQSIAVIKSSGIGWSISQDQKLAYKAIKKELDKVFPQTR</sequence>
<dbReference type="AlphaFoldDB" id="A0A415GN02"/>
<gene>
    <name evidence="1" type="ORF">DW060_05360</name>
</gene>
<reference evidence="1 2" key="1">
    <citation type="submission" date="2018-08" db="EMBL/GenBank/DDBJ databases">
        <title>A genome reference for cultivated species of the human gut microbiota.</title>
        <authorList>
            <person name="Zou Y."/>
            <person name="Xue W."/>
            <person name="Luo G."/>
        </authorList>
    </citation>
    <scope>NUCLEOTIDE SEQUENCE [LARGE SCALE GENOMIC DNA]</scope>
    <source>
        <strain evidence="1 2">AF42-9</strain>
    </source>
</reference>
<dbReference type="EMBL" id="QRNO01000020">
    <property type="protein sequence ID" value="RHK51125.1"/>
    <property type="molecule type" value="Genomic_DNA"/>
</dbReference>
<dbReference type="OrthoDB" id="1044927at2"/>
<comment type="caution">
    <text evidence="1">The sequence shown here is derived from an EMBL/GenBank/DDBJ whole genome shotgun (WGS) entry which is preliminary data.</text>
</comment>
<proteinExistence type="predicted"/>
<evidence type="ECO:0000313" key="2">
    <source>
        <dbReference type="Proteomes" id="UP000286598"/>
    </source>
</evidence>
<dbReference type="Proteomes" id="UP000286598">
    <property type="component" value="Unassembled WGS sequence"/>
</dbReference>
<name>A0A415GN02_9BACT</name>
<keyword evidence="2" id="KW-1185">Reference proteome</keyword>
<organism evidence="1 2">
    <name type="scientific">Leyella stercorea</name>
    <dbReference type="NCBI Taxonomy" id="363265"/>
    <lineage>
        <taxon>Bacteria</taxon>
        <taxon>Pseudomonadati</taxon>
        <taxon>Bacteroidota</taxon>
        <taxon>Bacteroidia</taxon>
        <taxon>Bacteroidales</taxon>
        <taxon>Prevotellaceae</taxon>
        <taxon>Leyella</taxon>
    </lineage>
</organism>
<evidence type="ECO:0000313" key="1">
    <source>
        <dbReference type="EMBL" id="RHK51125.1"/>
    </source>
</evidence>
<protein>
    <submittedName>
        <fullName evidence="1">Uncharacterized protein</fullName>
    </submittedName>
</protein>
<accession>A0A415GN02</accession>